<reference evidence="3 4" key="1">
    <citation type="submission" date="2018-05" db="EMBL/GenBank/DDBJ databases">
        <title>Pararhodobacter marina sp. nov., isolated from deep-sea water of the Indian Ocean.</title>
        <authorList>
            <person name="Lai Q.Sr."/>
            <person name="Liu X."/>
            <person name="Shao Z."/>
        </authorList>
    </citation>
    <scope>NUCLEOTIDE SEQUENCE [LARGE SCALE GENOMIC DNA]</scope>
    <source>
        <strain evidence="3 4">CIC4N-9</strain>
    </source>
</reference>
<feature type="transmembrane region" description="Helical" evidence="1">
    <location>
        <begin position="37"/>
        <end position="58"/>
    </location>
</feature>
<dbReference type="InterPro" id="IPR058208">
    <property type="entry name" value="PACE"/>
</dbReference>
<accession>A0A2U2C626</accession>
<organism evidence="3 4">
    <name type="scientific">Pararhodobacter marinus</name>
    <dbReference type="NCBI Taxonomy" id="2184063"/>
    <lineage>
        <taxon>Bacteria</taxon>
        <taxon>Pseudomonadati</taxon>
        <taxon>Pseudomonadota</taxon>
        <taxon>Alphaproteobacteria</taxon>
        <taxon>Rhodobacterales</taxon>
        <taxon>Paracoccaceae</taxon>
        <taxon>Pararhodobacter</taxon>
    </lineage>
</organism>
<sequence length="142" mass="16126">MRSPLDRLRHALSFEIIALVVMIPLGALAFGMPMHDIGVVGIVAATLATLWNMLYNLLFDHALQRLRGTTLKTGPVRVLHAVLFEIGLLIALMPFIAWYLGISLWHALVMDVSFALFYMLYALVFNWAYDRLFPLPEWQAAR</sequence>
<feature type="transmembrane region" description="Helical" evidence="1">
    <location>
        <begin position="78"/>
        <end position="101"/>
    </location>
</feature>
<feature type="transmembrane region" description="Helical" evidence="1">
    <location>
        <begin position="12"/>
        <end position="31"/>
    </location>
</feature>
<feature type="domain" description="Chlorhexidine efflux transporter" evidence="2">
    <location>
        <begin position="75"/>
        <end position="134"/>
    </location>
</feature>
<dbReference type="Proteomes" id="UP000244940">
    <property type="component" value="Unassembled WGS sequence"/>
</dbReference>
<dbReference type="OrthoDB" id="1631120at2"/>
<feature type="transmembrane region" description="Helical" evidence="1">
    <location>
        <begin position="107"/>
        <end position="129"/>
    </location>
</feature>
<dbReference type="GeneID" id="94366545"/>
<keyword evidence="1" id="KW-1133">Transmembrane helix</keyword>
<dbReference type="AlphaFoldDB" id="A0A2U2C626"/>
<keyword evidence="1" id="KW-0472">Membrane</keyword>
<keyword evidence="4" id="KW-1185">Reference proteome</keyword>
<feature type="domain" description="Chlorhexidine efflux transporter" evidence="2">
    <location>
        <begin position="2"/>
        <end position="65"/>
    </location>
</feature>
<protein>
    <recommendedName>
        <fullName evidence="2">Chlorhexidine efflux transporter domain-containing protein</fullName>
    </recommendedName>
</protein>
<keyword evidence="1" id="KW-0812">Transmembrane</keyword>
<gene>
    <name evidence="3" type="ORF">C4N9_16750</name>
</gene>
<evidence type="ECO:0000256" key="1">
    <source>
        <dbReference type="SAM" id="Phobius"/>
    </source>
</evidence>
<dbReference type="RefSeq" id="WP_109534501.1">
    <property type="nucleotide sequence ID" value="NZ_CAXPUO010000063.1"/>
</dbReference>
<dbReference type="EMBL" id="QEYD01000011">
    <property type="protein sequence ID" value="PWE27312.1"/>
    <property type="molecule type" value="Genomic_DNA"/>
</dbReference>
<evidence type="ECO:0000313" key="3">
    <source>
        <dbReference type="EMBL" id="PWE27312.1"/>
    </source>
</evidence>
<dbReference type="InterPro" id="IPR007896">
    <property type="entry name" value="BTP_bacteria"/>
</dbReference>
<dbReference type="Pfam" id="PF05232">
    <property type="entry name" value="BTP"/>
    <property type="match status" value="2"/>
</dbReference>
<proteinExistence type="predicted"/>
<comment type="caution">
    <text evidence="3">The sequence shown here is derived from an EMBL/GenBank/DDBJ whole genome shotgun (WGS) entry which is preliminary data.</text>
</comment>
<evidence type="ECO:0000259" key="2">
    <source>
        <dbReference type="Pfam" id="PF05232"/>
    </source>
</evidence>
<dbReference type="NCBIfam" id="NF033664">
    <property type="entry name" value="PACE_transport"/>
    <property type="match status" value="1"/>
</dbReference>
<name>A0A2U2C626_9RHOB</name>
<evidence type="ECO:0000313" key="4">
    <source>
        <dbReference type="Proteomes" id="UP000244940"/>
    </source>
</evidence>